<feature type="chain" id="PRO_5046264955" evidence="4">
    <location>
        <begin position="22"/>
        <end position="876"/>
    </location>
</feature>
<dbReference type="InterPro" id="IPR043534">
    <property type="entry name" value="EBDG/EBM"/>
</dbReference>
<feature type="signal peptide" evidence="4">
    <location>
        <begin position="1"/>
        <end position="21"/>
    </location>
</feature>
<dbReference type="Proteomes" id="UP000618754">
    <property type="component" value="Unassembled WGS sequence"/>
</dbReference>
<dbReference type="EMBL" id="JACWMW010000003">
    <property type="protein sequence ID" value="MBD1386816.1"/>
    <property type="molecule type" value="Genomic_DNA"/>
</dbReference>
<organism evidence="9 10">
    <name type="scientific">Mucilaginibacter rigui</name>
    <dbReference type="NCBI Taxonomy" id="534635"/>
    <lineage>
        <taxon>Bacteria</taxon>
        <taxon>Pseudomonadati</taxon>
        <taxon>Bacteroidota</taxon>
        <taxon>Sphingobacteriia</taxon>
        <taxon>Sphingobacteriales</taxon>
        <taxon>Sphingobacteriaceae</taxon>
        <taxon>Mucilaginibacter</taxon>
    </lineage>
</organism>
<evidence type="ECO:0000259" key="8">
    <source>
        <dbReference type="Pfam" id="PF22666"/>
    </source>
</evidence>
<evidence type="ECO:0000256" key="1">
    <source>
        <dbReference type="ARBA" id="ARBA00007401"/>
    </source>
</evidence>
<dbReference type="Gene3D" id="3.20.20.80">
    <property type="entry name" value="Glycosidases"/>
    <property type="match status" value="1"/>
</dbReference>
<feature type="domain" description="Glycoside hydrolase family 2 catalytic" evidence="6">
    <location>
        <begin position="374"/>
        <end position="471"/>
    </location>
</feature>
<keyword evidence="2" id="KW-0378">Hydrolase</keyword>
<proteinExistence type="inferred from homology"/>
<evidence type="ECO:0000256" key="4">
    <source>
        <dbReference type="SAM" id="SignalP"/>
    </source>
</evidence>
<dbReference type="Pfam" id="PF22666">
    <property type="entry name" value="Glyco_hydro_2_N2"/>
    <property type="match status" value="1"/>
</dbReference>
<dbReference type="Pfam" id="PF02836">
    <property type="entry name" value="Glyco_hydro_2_C"/>
    <property type="match status" value="1"/>
</dbReference>
<keyword evidence="10" id="KW-1185">Reference proteome</keyword>
<dbReference type="InterPro" id="IPR008979">
    <property type="entry name" value="Galactose-bd-like_sf"/>
</dbReference>
<feature type="domain" description="Glycoside hydrolase family 2 immunoglobulin-like beta-sandwich" evidence="5">
    <location>
        <begin position="210"/>
        <end position="324"/>
    </location>
</feature>
<evidence type="ECO:0000259" key="5">
    <source>
        <dbReference type="Pfam" id="PF00703"/>
    </source>
</evidence>
<dbReference type="InterPro" id="IPR013783">
    <property type="entry name" value="Ig-like_fold"/>
</dbReference>
<keyword evidence="4" id="KW-0732">Signal</keyword>
<dbReference type="InterPro" id="IPR041351">
    <property type="entry name" value="Ig_GlcNase"/>
</dbReference>
<dbReference type="SUPFAM" id="SSF49303">
    <property type="entry name" value="beta-Galactosidase/glucuronidase domain"/>
    <property type="match status" value="3"/>
</dbReference>
<sequence>MKKNLLLAVMFLISVQQIAVAQTVSLKWKLFPQNDTVYTAEKISVAGFNTKTWIDAVVPGTVFHSYVVSGKEENPDYADNIYKVDKAKYNKPYWYRTEFSTKGFAAGKRIWLNFNGVNKLAELYLNSRHIGTIKGLMQRGKYDITDIVSNTKPNALAILIVPPNASYALANRQAPTYLSSGSWDWMPAVPGLNSGLTDTVSIIATGPVLVEDPWIHAMLTNKQQADLTVNVKLTNASSKPVTGKVKLTINPGNITVVASEITLNANSSQTVNYDKKDFAQLSIKNPNLWWPNGYGKQSLYTCAVSFEANGQASSDQITKSFGIRKVSADTTALNGPMRVYINDVPVLLKGGNWGMSDYMLKVRGKDYDTRIRFHQDMNFNMIRNWTGEVTDEAFYNYCDKYGIMVWDDFWLNNFGPIDSLGIFKDNAIEKVKKLRNHPSIVIWCGANEGVPGGDPKGPLSNAIMAAIKDYDGEDRLYIPRSNAGTTNPNFSIHGGSRNLSGSGIWGNVDPKTYFTDPHNGYLFSKDSYGMRSELGSAAFVNIESFKKFMPKDYWVAPTSKSVDSKTNMWAKHYFSTDGELGGGSQPAKYINSVNDSYGPAISLEDFCKKAQLLNVETTKAMFEAWNDHIWKDASGLLMWMSQSAYPTMIWQTYDYYYDLTGAYFGAKSACEPVHIQWNAATNSVKIINNKPYDIKGLIAKAEVYNLSGKLVPDYTQTRKIDVSAASATEAFVAFTCAGKLPPLSDVHFLKLKLYDAKGQMVSENFYWIGNTYLNYTALNKIPAVRSQLYVSKPRITVAKNGINKLLTYTIVNNSKSAPAFGIRAQLLNSQCGQILPALYSDGYFSLMQGETKTLKVEVDPKLLGKNYSLNIKPYNN</sequence>
<feature type="domain" description="Exo-beta-D-glucosaminidase Ig-fold" evidence="7">
    <location>
        <begin position="764"/>
        <end position="875"/>
    </location>
</feature>
<protein>
    <submittedName>
        <fullName evidence="9">Beta-mannosidase</fullName>
    </submittedName>
</protein>
<gene>
    <name evidence="9" type="ORF">IDJ75_16145</name>
</gene>
<dbReference type="InterPro" id="IPR006103">
    <property type="entry name" value="Glyco_hydro_2_cat"/>
</dbReference>
<evidence type="ECO:0000256" key="3">
    <source>
        <dbReference type="ARBA" id="ARBA00023295"/>
    </source>
</evidence>
<evidence type="ECO:0000259" key="7">
    <source>
        <dbReference type="Pfam" id="PF18368"/>
    </source>
</evidence>
<dbReference type="InterPro" id="IPR036156">
    <property type="entry name" value="Beta-gal/glucu_dom_sf"/>
</dbReference>
<accession>A0ABR7X8E4</accession>
<evidence type="ECO:0000313" key="9">
    <source>
        <dbReference type="EMBL" id="MBD1386816.1"/>
    </source>
</evidence>
<dbReference type="SUPFAM" id="SSF51445">
    <property type="entry name" value="(Trans)glycosidases"/>
    <property type="match status" value="1"/>
</dbReference>
<reference evidence="9 10" key="1">
    <citation type="submission" date="2020-09" db="EMBL/GenBank/DDBJ databases">
        <title>Novel species of Mucilaginibacter isolated from a glacier on the Tibetan Plateau.</title>
        <authorList>
            <person name="Liu Q."/>
            <person name="Xin Y.-H."/>
        </authorList>
    </citation>
    <scope>NUCLEOTIDE SEQUENCE [LARGE SCALE GENOMIC DNA]</scope>
    <source>
        <strain evidence="9 10">CGMCC 1.13878</strain>
    </source>
</reference>
<dbReference type="Gene3D" id="2.60.120.260">
    <property type="entry name" value="Galactose-binding domain-like"/>
    <property type="match status" value="1"/>
</dbReference>
<comment type="similarity">
    <text evidence="1">Belongs to the glycosyl hydrolase 2 family.</text>
</comment>
<name>A0ABR7X8E4_9SPHI</name>
<dbReference type="Pfam" id="PF00703">
    <property type="entry name" value="Glyco_hydro_2"/>
    <property type="match status" value="1"/>
</dbReference>
<evidence type="ECO:0000313" key="10">
    <source>
        <dbReference type="Proteomes" id="UP000618754"/>
    </source>
</evidence>
<dbReference type="RefSeq" id="WP_191176639.1">
    <property type="nucleotide sequence ID" value="NZ_JACWMW010000003.1"/>
</dbReference>
<feature type="domain" description="Beta-mannosidase-like galactose-binding" evidence="8">
    <location>
        <begin position="49"/>
        <end position="175"/>
    </location>
</feature>
<dbReference type="InterPro" id="IPR006102">
    <property type="entry name" value="Ig-like_GH2"/>
</dbReference>
<dbReference type="InterPro" id="IPR054593">
    <property type="entry name" value="Beta-mannosidase-like_N2"/>
</dbReference>
<evidence type="ECO:0000259" key="6">
    <source>
        <dbReference type="Pfam" id="PF02836"/>
    </source>
</evidence>
<dbReference type="Pfam" id="PF18368">
    <property type="entry name" value="Ig_GlcNase"/>
    <property type="match status" value="1"/>
</dbReference>
<keyword evidence="3" id="KW-0326">Glycosidase</keyword>
<dbReference type="SUPFAM" id="SSF49785">
    <property type="entry name" value="Galactose-binding domain-like"/>
    <property type="match status" value="1"/>
</dbReference>
<evidence type="ECO:0000256" key="2">
    <source>
        <dbReference type="ARBA" id="ARBA00022801"/>
    </source>
</evidence>
<dbReference type="InterPro" id="IPR017853">
    <property type="entry name" value="GH"/>
</dbReference>
<dbReference type="Gene3D" id="2.60.40.10">
    <property type="entry name" value="Immunoglobulins"/>
    <property type="match status" value="3"/>
</dbReference>
<dbReference type="PANTHER" id="PTHR43536:SF1">
    <property type="entry name" value="MANNOSYLGLYCOPROTEIN ENDO-BETA-MANNOSIDASE"/>
    <property type="match status" value="1"/>
</dbReference>
<dbReference type="PANTHER" id="PTHR43536">
    <property type="entry name" value="MANNOSYLGLYCOPROTEIN ENDO-BETA-MANNOSIDASE"/>
    <property type="match status" value="1"/>
</dbReference>
<comment type="caution">
    <text evidence="9">The sequence shown here is derived from an EMBL/GenBank/DDBJ whole genome shotgun (WGS) entry which is preliminary data.</text>
</comment>